<dbReference type="AlphaFoldDB" id="M1DQI8"/>
<evidence type="ECO:0000256" key="1">
    <source>
        <dbReference type="SAM" id="MobiDB-lite"/>
    </source>
</evidence>
<keyword evidence="3" id="KW-1185">Reference proteome</keyword>
<evidence type="ECO:0000313" key="3">
    <source>
        <dbReference type="Proteomes" id="UP000011115"/>
    </source>
</evidence>
<name>M1DQI8_SOLTU</name>
<dbReference type="EnsemblPlants" id="PGSC0003DMT400092782">
    <property type="protein sequence ID" value="PGSC0003DMT400092782"/>
    <property type="gene ID" value="PGSC0003DMG400042353"/>
</dbReference>
<dbReference type="Gramene" id="PGSC0003DMT400092782">
    <property type="protein sequence ID" value="PGSC0003DMT400092782"/>
    <property type="gene ID" value="PGSC0003DMG400042353"/>
</dbReference>
<dbReference type="HOGENOM" id="CLU_1411040_0_0_1"/>
<dbReference type="PaxDb" id="4113-PGSC0003DMT400092782"/>
<evidence type="ECO:0000313" key="2">
    <source>
        <dbReference type="EnsemblPlants" id="PGSC0003DMT400092782"/>
    </source>
</evidence>
<reference evidence="3" key="1">
    <citation type="journal article" date="2011" name="Nature">
        <title>Genome sequence and analysis of the tuber crop potato.</title>
        <authorList>
            <consortium name="The Potato Genome Sequencing Consortium"/>
        </authorList>
    </citation>
    <scope>NUCLEOTIDE SEQUENCE [LARGE SCALE GENOMIC DNA]</scope>
    <source>
        <strain evidence="3">cv. DM1-3 516 R44</strain>
    </source>
</reference>
<dbReference type="Proteomes" id="UP000011115">
    <property type="component" value="Unassembled WGS sequence"/>
</dbReference>
<organism evidence="2 3">
    <name type="scientific">Solanum tuberosum</name>
    <name type="common">Potato</name>
    <dbReference type="NCBI Taxonomy" id="4113"/>
    <lineage>
        <taxon>Eukaryota</taxon>
        <taxon>Viridiplantae</taxon>
        <taxon>Streptophyta</taxon>
        <taxon>Embryophyta</taxon>
        <taxon>Tracheophyta</taxon>
        <taxon>Spermatophyta</taxon>
        <taxon>Magnoliopsida</taxon>
        <taxon>eudicotyledons</taxon>
        <taxon>Gunneridae</taxon>
        <taxon>Pentapetalae</taxon>
        <taxon>asterids</taxon>
        <taxon>lamiids</taxon>
        <taxon>Solanales</taxon>
        <taxon>Solanaceae</taxon>
        <taxon>Solanoideae</taxon>
        <taxon>Solaneae</taxon>
        <taxon>Solanum</taxon>
    </lineage>
</organism>
<dbReference type="InParanoid" id="M1DQI8"/>
<proteinExistence type="predicted"/>
<protein>
    <submittedName>
        <fullName evidence="2">Uncharacterized protein</fullName>
    </submittedName>
</protein>
<reference evidence="2" key="2">
    <citation type="submission" date="2015-06" db="UniProtKB">
        <authorList>
            <consortium name="EnsemblPlants"/>
        </authorList>
    </citation>
    <scope>IDENTIFICATION</scope>
    <source>
        <strain evidence="2">DM1-3 516 R44</strain>
    </source>
</reference>
<accession>M1DQI8</accession>
<feature type="region of interest" description="Disordered" evidence="1">
    <location>
        <begin position="90"/>
        <end position="112"/>
    </location>
</feature>
<sequence length="193" mass="21248">MPKERRSEGLRIAKHTRRIANRPILAFHSSVMSPEVMIESAVKGVVGVSPNSSAKHLVVADESNEFVVANTSLFMCFRLTRVRSRKTKTTKLMASASTTKLSPKGGKGTDKGRVQQIPVEESYDSEGIYSTYLAFFGNEGQAEDSSPASIYELEDDQLLEARRAELRSKFMHDLSRILVPPRPPTAVAPASIP</sequence>